<dbReference type="PANTHER" id="PTHR10963:SF55">
    <property type="entry name" value="GLYCOSIDE HYDROLASE FAMILY 16 PROTEIN"/>
    <property type="match status" value="1"/>
</dbReference>
<name>A0ABM3LQZ5_BICAN</name>
<dbReference type="Gene3D" id="2.60.120.200">
    <property type="match status" value="1"/>
</dbReference>
<reference evidence="5" key="1">
    <citation type="submission" date="2025-08" db="UniProtKB">
        <authorList>
            <consortium name="RefSeq"/>
        </authorList>
    </citation>
    <scope>IDENTIFICATION</scope>
</reference>
<evidence type="ECO:0000313" key="5">
    <source>
        <dbReference type="RefSeq" id="XP_052741508.1"/>
    </source>
</evidence>
<dbReference type="RefSeq" id="XP_052741508.1">
    <property type="nucleotide sequence ID" value="XM_052885548.1"/>
</dbReference>
<evidence type="ECO:0000313" key="4">
    <source>
        <dbReference type="Proteomes" id="UP001652582"/>
    </source>
</evidence>
<evidence type="ECO:0000259" key="3">
    <source>
        <dbReference type="PROSITE" id="PS51762"/>
    </source>
</evidence>
<dbReference type="InterPro" id="IPR050546">
    <property type="entry name" value="Glycosyl_Hydrlase_16"/>
</dbReference>
<comment type="similarity">
    <text evidence="1">Belongs to the glycosyl hydrolase 16 family.</text>
</comment>
<dbReference type="SUPFAM" id="SSF49899">
    <property type="entry name" value="Concanavalin A-like lectins/glucanases"/>
    <property type="match status" value="1"/>
</dbReference>
<dbReference type="PANTHER" id="PTHR10963">
    <property type="entry name" value="GLYCOSYL HYDROLASE-RELATED"/>
    <property type="match status" value="1"/>
</dbReference>
<dbReference type="GeneID" id="112048877"/>
<gene>
    <name evidence="5" type="primary">LOC112048877</name>
</gene>
<feature type="signal peptide" evidence="2">
    <location>
        <begin position="1"/>
        <end position="16"/>
    </location>
</feature>
<dbReference type="Proteomes" id="UP001652582">
    <property type="component" value="Chromosome 14"/>
</dbReference>
<dbReference type="InterPro" id="IPR013320">
    <property type="entry name" value="ConA-like_dom_sf"/>
</dbReference>
<sequence length="234" mass="26365">MWPILIGAILLTYVGCDQNKNIIYDDECYPSETTVSGTYAPSCTFCSGSLIFAEEFDEFNLQTWEHIFDPNKEGFYTLVNSRRNSFTEDGVLFLRPSISSDQCATCKTNPVVTAAIRTTKSFSFRYGRVEMRAKLPAGDWLTPALWLLPASSVQYGPWPSSGHISIMHSRGNRILLHNGKNIGIQSANAGLSYGISQQSALIQNQFSRINESGYNRDFHFYQLEWTPGNKYNKP</sequence>
<keyword evidence="4" id="KW-1185">Reference proteome</keyword>
<evidence type="ECO:0000256" key="2">
    <source>
        <dbReference type="SAM" id="SignalP"/>
    </source>
</evidence>
<feature type="domain" description="GH16" evidence="3">
    <location>
        <begin position="22"/>
        <end position="234"/>
    </location>
</feature>
<proteinExistence type="inferred from homology"/>
<feature type="chain" id="PRO_5045667218" evidence="2">
    <location>
        <begin position="17"/>
        <end position="234"/>
    </location>
</feature>
<protein>
    <submittedName>
        <fullName evidence="5">Beta-1,3-glucan-binding protein-like</fullName>
    </submittedName>
</protein>
<organism evidence="4 5">
    <name type="scientific">Bicyclus anynana</name>
    <name type="common">Squinting bush brown butterfly</name>
    <dbReference type="NCBI Taxonomy" id="110368"/>
    <lineage>
        <taxon>Eukaryota</taxon>
        <taxon>Metazoa</taxon>
        <taxon>Ecdysozoa</taxon>
        <taxon>Arthropoda</taxon>
        <taxon>Hexapoda</taxon>
        <taxon>Insecta</taxon>
        <taxon>Pterygota</taxon>
        <taxon>Neoptera</taxon>
        <taxon>Endopterygota</taxon>
        <taxon>Lepidoptera</taxon>
        <taxon>Glossata</taxon>
        <taxon>Ditrysia</taxon>
        <taxon>Papilionoidea</taxon>
        <taxon>Nymphalidae</taxon>
        <taxon>Satyrinae</taxon>
        <taxon>Satyrini</taxon>
        <taxon>Mycalesina</taxon>
        <taxon>Bicyclus</taxon>
    </lineage>
</organism>
<dbReference type="InterPro" id="IPR000757">
    <property type="entry name" value="Beta-glucanase-like"/>
</dbReference>
<dbReference type="PROSITE" id="PS51762">
    <property type="entry name" value="GH16_2"/>
    <property type="match status" value="1"/>
</dbReference>
<keyword evidence="2" id="KW-0732">Signal</keyword>
<accession>A0ABM3LQZ5</accession>
<evidence type="ECO:0000256" key="1">
    <source>
        <dbReference type="ARBA" id="ARBA00006865"/>
    </source>
</evidence>